<dbReference type="AlphaFoldDB" id="A0A811PG13"/>
<keyword evidence="2" id="KW-1133">Transmembrane helix</keyword>
<feature type="transmembrane region" description="Helical" evidence="2">
    <location>
        <begin position="112"/>
        <end position="130"/>
    </location>
</feature>
<evidence type="ECO:0000256" key="1">
    <source>
        <dbReference type="SAM" id="MobiDB-lite"/>
    </source>
</evidence>
<protein>
    <submittedName>
        <fullName evidence="3">Uncharacterized protein</fullName>
    </submittedName>
</protein>
<name>A0A811PG13_9POAL</name>
<dbReference type="Proteomes" id="UP000604825">
    <property type="component" value="Unassembled WGS sequence"/>
</dbReference>
<feature type="compositionally biased region" description="Gly residues" evidence="1">
    <location>
        <begin position="26"/>
        <end position="35"/>
    </location>
</feature>
<evidence type="ECO:0000313" key="4">
    <source>
        <dbReference type="Proteomes" id="UP000604825"/>
    </source>
</evidence>
<dbReference type="PANTHER" id="PTHR46610">
    <property type="entry name" value="OS05G0181300 PROTEIN"/>
    <property type="match status" value="1"/>
</dbReference>
<keyword evidence="2" id="KW-0472">Membrane</keyword>
<keyword evidence="4" id="KW-1185">Reference proteome</keyword>
<gene>
    <name evidence="3" type="ORF">NCGR_LOCUS26829</name>
</gene>
<sequence>MEPVFTVEHGHEPPVVPPAPHHGPGQMEGQGRGLRVGGGGGGARPVVALLLFLGVTVGFAFAVYHARHSGRDLAFAIVTYYLFVVLVCCVAKLRQLRRDPAATAAERRRVRIGAWCISVALGTTVTSRVADAMPGLALKLVVWGVSVVLHGLGLYFLFLRKGAERCDAEELRCGQADVGRQPATALHGGLSPEENV</sequence>
<organism evidence="3 4">
    <name type="scientific">Miscanthus lutarioriparius</name>
    <dbReference type="NCBI Taxonomy" id="422564"/>
    <lineage>
        <taxon>Eukaryota</taxon>
        <taxon>Viridiplantae</taxon>
        <taxon>Streptophyta</taxon>
        <taxon>Embryophyta</taxon>
        <taxon>Tracheophyta</taxon>
        <taxon>Spermatophyta</taxon>
        <taxon>Magnoliopsida</taxon>
        <taxon>Liliopsida</taxon>
        <taxon>Poales</taxon>
        <taxon>Poaceae</taxon>
        <taxon>PACMAD clade</taxon>
        <taxon>Panicoideae</taxon>
        <taxon>Andropogonodae</taxon>
        <taxon>Andropogoneae</taxon>
        <taxon>Saccharinae</taxon>
        <taxon>Miscanthus</taxon>
    </lineage>
</organism>
<dbReference type="EMBL" id="CAJGYO010000006">
    <property type="protein sequence ID" value="CAD6240137.1"/>
    <property type="molecule type" value="Genomic_DNA"/>
</dbReference>
<feature type="region of interest" description="Disordered" evidence="1">
    <location>
        <begin position="1"/>
        <end position="35"/>
    </location>
</feature>
<feature type="transmembrane region" description="Helical" evidence="2">
    <location>
        <begin position="136"/>
        <end position="158"/>
    </location>
</feature>
<proteinExistence type="predicted"/>
<keyword evidence="2" id="KW-0812">Transmembrane</keyword>
<accession>A0A811PG13</accession>
<evidence type="ECO:0000313" key="3">
    <source>
        <dbReference type="EMBL" id="CAD6240137.1"/>
    </source>
</evidence>
<evidence type="ECO:0000256" key="2">
    <source>
        <dbReference type="SAM" id="Phobius"/>
    </source>
</evidence>
<feature type="transmembrane region" description="Helical" evidence="2">
    <location>
        <begin position="73"/>
        <end position="91"/>
    </location>
</feature>
<dbReference type="PANTHER" id="PTHR46610:SF22">
    <property type="match status" value="1"/>
</dbReference>
<feature type="transmembrane region" description="Helical" evidence="2">
    <location>
        <begin position="46"/>
        <end position="67"/>
    </location>
</feature>
<reference evidence="3" key="1">
    <citation type="submission" date="2020-10" db="EMBL/GenBank/DDBJ databases">
        <authorList>
            <person name="Han B."/>
            <person name="Lu T."/>
            <person name="Zhao Q."/>
            <person name="Huang X."/>
            <person name="Zhao Y."/>
        </authorList>
    </citation>
    <scope>NUCLEOTIDE SEQUENCE</scope>
</reference>
<dbReference type="OrthoDB" id="683097at2759"/>
<comment type="caution">
    <text evidence="3">The sequence shown here is derived from an EMBL/GenBank/DDBJ whole genome shotgun (WGS) entry which is preliminary data.</text>
</comment>
<dbReference type="InterPro" id="IPR045501">
    <property type="entry name" value="DUF6490"/>
</dbReference>